<dbReference type="AlphaFoldDB" id="A0A1Y1VD51"/>
<dbReference type="Proteomes" id="UP000193719">
    <property type="component" value="Unassembled WGS sequence"/>
</dbReference>
<comment type="caution">
    <text evidence="1">The sequence shown here is derived from an EMBL/GenBank/DDBJ whole genome shotgun (WGS) entry which is preliminary data.</text>
</comment>
<gene>
    <name evidence="1" type="ORF">BCR36DRAFT_349756</name>
</gene>
<reference evidence="1 2" key="1">
    <citation type="submission" date="2016-08" db="EMBL/GenBank/DDBJ databases">
        <title>Genomes of anaerobic fungi encode conserved fungal cellulosomes for biomass hydrolysis.</title>
        <authorList>
            <consortium name="DOE Joint Genome Institute"/>
            <person name="Haitjema C.H."/>
            <person name="Gilmore S.P."/>
            <person name="Henske J.K."/>
            <person name="Solomon K.V."/>
            <person name="De Groot R."/>
            <person name="Kuo A."/>
            <person name="Mondo S.J."/>
            <person name="Salamov A.A."/>
            <person name="Labutti K."/>
            <person name="Zhao Z."/>
            <person name="Chiniquy J."/>
            <person name="Barry K."/>
            <person name="Brewer H.M."/>
            <person name="Purvine S.O."/>
            <person name="Wright A.T."/>
            <person name="Boxma B."/>
            <person name="Van Alen T."/>
            <person name="Hackstein J.H."/>
            <person name="Baker S.E."/>
            <person name="Grigoriev I.V."/>
            <person name="O'Malley M.A."/>
        </authorList>
    </citation>
    <scope>NUCLEOTIDE SEQUENCE [LARGE SCALE GENOMIC DNA]</scope>
    <source>
        <strain evidence="2">finn</strain>
    </source>
</reference>
<organism evidence="1 2">
    <name type="scientific">Piromyces finnis</name>
    <dbReference type="NCBI Taxonomy" id="1754191"/>
    <lineage>
        <taxon>Eukaryota</taxon>
        <taxon>Fungi</taxon>
        <taxon>Fungi incertae sedis</taxon>
        <taxon>Chytridiomycota</taxon>
        <taxon>Chytridiomycota incertae sedis</taxon>
        <taxon>Neocallimastigomycetes</taxon>
        <taxon>Neocallimastigales</taxon>
        <taxon>Neocallimastigaceae</taxon>
        <taxon>Piromyces</taxon>
    </lineage>
</organism>
<sequence length="115" mass="14118">MVNKKNYINLKQYRLIESSCNRAFSSREYKVERYTTKPKYRYFLQDQTHPTTNIILNQSQFDAFIESEKLKKQYEEEEILQEKLEKKMHKRISDKIKENQLKLSNYIEKVINEMK</sequence>
<evidence type="ECO:0000313" key="2">
    <source>
        <dbReference type="Proteomes" id="UP000193719"/>
    </source>
</evidence>
<reference evidence="1 2" key="2">
    <citation type="submission" date="2016-08" db="EMBL/GenBank/DDBJ databases">
        <title>Pervasive Adenine N6-methylation of Active Genes in Fungi.</title>
        <authorList>
            <consortium name="DOE Joint Genome Institute"/>
            <person name="Mondo S.J."/>
            <person name="Dannebaum R.O."/>
            <person name="Kuo R.C."/>
            <person name="Labutti K."/>
            <person name="Haridas S."/>
            <person name="Kuo A."/>
            <person name="Salamov A."/>
            <person name="Ahrendt S.R."/>
            <person name="Lipzen A."/>
            <person name="Sullivan W."/>
            <person name="Andreopoulos W.B."/>
            <person name="Clum A."/>
            <person name="Lindquist E."/>
            <person name="Daum C."/>
            <person name="Ramamoorthy G.K."/>
            <person name="Gryganskyi A."/>
            <person name="Culley D."/>
            <person name="Magnuson J.K."/>
            <person name="James T.Y."/>
            <person name="O'Malley M.A."/>
            <person name="Stajich J.E."/>
            <person name="Spatafora J.W."/>
            <person name="Visel A."/>
            <person name="Grigoriev I.V."/>
        </authorList>
    </citation>
    <scope>NUCLEOTIDE SEQUENCE [LARGE SCALE GENOMIC DNA]</scope>
    <source>
        <strain evidence="2">finn</strain>
    </source>
</reference>
<dbReference type="EMBL" id="MCFH01000014">
    <property type="protein sequence ID" value="ORX53010.1"/>
    <property type="molecule type" value="Genomic_DNA"/>
</dbReference>
<name>A0A1Y1VD51_9FUNG</name>
<accession>A0A1Y1VD51</accession>
<protein>
    <submittedName>
        <fullName evidence="1">Uncharacterized protein</fullName>
    </submittedName>
</protein>
<evidence type="ECO:0000313" key="1">
    <source>
        <dbReference type="EMBL" id="ORX53010.1"/>
    </source>
</evidence>
<feature type="non-terminal residue" evidence="1">
    <location>
        <position position="115"/>
    </location>
</feature>
<proteinExistence type="predicted"/>
<keyword evidence="2" id="KW-1185">Reference proteome</keyword>